<reference evidence="2 3" key="1">
    <citation type="submission" date="2020-02" db="EMBL/GenBank/DDBJ databases">
        <title>Genome sequencing for Draconibacterium sp. strain M1.</title>
        <authorList>
            <person name="Park S.-J."/>
        </authorList>
    </citation>
    <scope>NUCLEOTIDE SEQUENCE [LARGE SCALE GENOMIC DNA]</scope>
    <source>
        <strain evidence="2 3">M1</strain>
    </source>
</reference>
<organism evidence="2 3">
    <name type="scientific">Draconibacterium halophilum</name>
    <dbReference type="NCBI Taxonomy" id="2706887"/>
    <lineage>
        <taxon>Bacteria</taxon>
        <taxon>Pseudomonadati</taxon>
        <taxon>Bacteroidota</taxon>
        <taxon>Bacteroidia</taxon>
        <taxon>Marinilabiliales</taxon>
        <taxon>Prolixibacteraceae</taxon>
        <taxon>Draconibacterium</taxon>
    </lineage>
</organism>
<dbReference type="KEGG" id="drc:G0Q07_17755"/>
<evidence type="ECO:0000313" key="2">
    <source>
        <dbReference type="EMBL" id="QIA09437.1"/>
    </source>
</evidence>
<sequence>MKHKVLEFSLLILLVGLLVVSCQNNDNDTPNIENQKELLELVNPNDTIVVSNHPGVSVYKTNEDYVNYVWVVVLSDGQLSSIPAYSLADTTGRLKTAENGNIISNVRWKLENGYIVSLEIDLEASFTNITIDEYVKYNIQQGVTCWPNPLIKSRIVDSNPFTEFYHMGCNDCKLKQFTLGQITEMINDGTLEDHFDKIK</sequence>
<dbReference type="RefSeq" id="WP_163348408.1">
    <property type="nucleotide sequence ID" value="NZ_CP048409.1"/>
</dbReference>
<keyword evidence="3" id="KW-1185">Reference proteome</keyword>
<dbReference type="EMBL" id="CP048409">
    <property type="protein sequence ID" value="QIA09437.1"/>
    <property type="molecule type" value="Genomic_DNA"/>
</dbReference>
<proteinExistence type="predicted"/>
<protein>
    <recommendedName>
        <fullName evidence="4">Lipoprotein</fullName>
    </recommendedName>
</protein>
<gene>
    <name evidence="2" type="ORF">G0Q07_17755</name>
</gene>
<dbReference type="PROSITE" id="PS51257">
    <property type="entry name" value="PROKAR_LIPOPROTEIN"/>
    <property type="match status" value="1"/>
</dbReference>
<dbReference type="Proteomes" id="UP000474630">
    <property type="component" value="Chromosome"/>
</dbReference>
<feature type="chain" id="PRO_5025579439" description="Lipoprotein" evidence="1">
    <location>
        <begin position="25"/>
        <end position="199"/>
    </location>
</feature>
<evidence type="ECO:0000313" key="3">
    <source>
        <dbReference type="Proteomes" id="UP000474630"/>
    </source>
</evidence>
<evidence type="ECO:0000256" key="1">
    <source>
        <dbReference type="SAM" id="SignalP"/>
    </source>
</evidence>
<dbReference type="AlphaFoldDB" id="A0A6C0RHC4"/>
<accession>A0A6C0RHC4</accession>
<evidence type="ECO:0008006" key="4">
    <source>
        <dbReference type="Google" id="ProtNLM"/>
    </source>
</evidence>
<keyword evidence="1" id="KW-0732">Signal</keyword>
<feature type="signal peptide" evidence="1">
    <location>
        <begin position="1"/>
        <end position="24"/>
    </location>
</feature>
<name>A0A6C0RHC4_9BACT</name>